<evidence type="ECO:0000256" key="1">
    <source>
        <dbReference type="SAM" id="MobiDB-lite"/>
    </source>
</evidence>
<comment type="caution">
    <text evidence="2">The sequence shown here is derived from an EMBL/GenBank/DDBJ whole genome shotgun (WGS) entry which is preliminary data.</text>
</comment>
<reference evidence="3" key="1">
    <citation type="journal article" date="2019" name="Int. J. Syst. Evol. Microbiol.">
        <title>The Global Catalogue of Microorganisms (GCM) 10K type strain sequencing project: providing services to taxonomists for standard genome sequencing and annotation.</title>
        <authorList>
            <consortium name="The Broad Institute Genomics Platform"/>
            <consortium name="The Broad Institute Genome Sequencing Center for Infectious Disease"/>
            <person name="Wu L."/>
            <person name="Ma J."/>
        </authorList>
    </citation>
    <scope>NUCLEOTIDE SEQUENCE [LARGE SCALE GENOMIC DNA]</scope>
    <source>
        <strain evidence="3">JCM 4816</strain>
    </source>
</reference>
<feature type="compositionally biased region" description="Basic and acidic residues" evidence="1">
    <location>
        <begin position="42"/>
        <end position="51"/>
    </location>
</feature>
<evidence type="ECO:0000313" key="3">
    <source>
        <dbReference type="Proteomes" id="UP001501455"/>
    </source>
</evidence>
<sequence length="71" mass="7160">MPVILPQRARSRTEGAAVPPGPGAGRRDRSPRCRKVGSTSGDEGRAARADDAPGAAEPVATLLVKPVAGSS</sequence>
<protein>
    <submittedName>
        <fullName evidence="2">Uncharacterized protein</fullName>
    </submittedName>
</protein>
<gene>
    <name evidence="2" type="ORF">GCM10019016_075500</name>
</gene>
<proteinExistence type="predicted"/>
<keyword evidence="3" id="KW-1185">Reference proteome</keyword>
<name>A0ABP6TZ89_9ACTN</name>
<feature type="region of interest" description="Disordered" evidence="1">
    <location>
        <begin position="1"/>
        <end position="57"/>
    </location>
</feature>
<accession>A0ABP6TZ89</accession>
<dbReference type="EMBL" id="BAAAXF010000054">
    <property type="protein sequence ID" value="GAA3500444.1"/>
    <property type="molecule type" value="Genomic_DNA"/>
</dbReference>
<evidence type="ECO:0000313" key="2">
    <source>
        <dbReference type="EMBL" id="GAA3500444.1"/>
    </source>
</evidence>
<organism evidence="2 3">
    <name type="scientific">Streptomyces prasinosporus</name>
    <dbReference type="NCBI Taxonomy" id="68256"/>
    <lineage>
        <taxon>Bacteria</taxon>
        <taxon>Bacillati</taxon>
        <taxon>Actinomycetota</taxon>
        <taxon>Actinomycetes</taxon>
        <taxon>Kitasatosporales</taxon>
        <taxon>Streptomycetaceae</taxon>
        <taxon>Streptomyces</taxon>
        <taxon>Streptomyces albogriseolus group</taxon>
    </lineage>
</organism>
<dbReference type="Proteomes" id="UP001501455">
    <property type="component" value="Unassembled WGS sequence"/>
</dbReference>